<reference evidence="9 10" key="1">
    <citation type="submission" date="2020-10" db="EMBL/GenBank/DDBJ databases">
        <title>Haloactinobacterium sp. RN3S43, a bacterium isolated from saline soil.</title>
        <authorList>
            <person name="Sun J.-Q."/>
        </authorList>
    </citation>
    <scope>NUCLEOTIDE SEQUENCE [LARGE SCALE GENOMIC DNA]</scope>
    <source>
        <strain evidence="9 10">RN3S43</strain>
    </source>
</reference>
<dbReference type="RefSeq" id="WP_193496615.1">
    <property type="nucleotide sequence ID" value="NZ_CP063169.1"/>
</dbReference>
<dbReference type="Proteomes" id="UP000593758">
    <property type="component" value="Chromosome"/>
</dbReference>
<evidence type="ECO:0000256" key="5">
    <source>
        <dbReference type="ARBA" id="ARBA00022989"/>
    </source>
</evidence>
<dbReference type="InterPro" id="IPR000515">
    <property type="entry name" value="MetI-like"/>
</dbReference>
<accession>A0A7M1SR06</accession>
<dbReference type="Gene3D" id="1.10.3720.10">
    <property type="entry name" value="MetI-like"/>
    <property type="match status" value="1"/>
</dbReference>
<name>A0A7M1SR06_9MICO</name>
<protein>
    <submittedName>
        <fullName evidence="9">Carbohydrate ABC transporter permease</fullName>
    </submittedName>
</protein>
<keyword evidence="5 7" id="KW-1133">Transmembrane helix</keyword>
<dbReference type="CDD" id="cd06261">
    <property type="entry name" value="TM_PBP2"/>
    <property type="match status" value="1"/>
</dbReference>
<dbReference type="SUPFAM" id="SSF161098">
    <property type="entry name" value="MetI-like"/>
    <property type="match status" value="1"/>
</dbReference>
<dbReference type="Pfam" id="PF00528">
    <property type="entry name" value="BPD_transp_1"/>
    <property type="match status" value="1"/>
</dbReference>
<keyword evidence="4 7" id="KW-0812">Transmembrane</keyword>
<gene>
    <name evidence="9" type="ORF">IM660_14800</name>
</gene>
<evidence type="ECO:0000256" key="2">
    <source>
        <dbReference type="ARBA" id="ARBA00022448"/>
    </source>
</evidence>
<keyword evidence="10" id="KW-1185">Reference proteome</keyword>
<evidence type="ECO:0000313" key="9">
    <source>
        <dbReference type="EMBL" id="QOR69905.1"/>
    </source>
</evidence>
<evidence type="ECO:0000313" key="10">
    <source>
        <dbReference type="Proteomes" id="UP000593758"/>
    </source>
</evidence>
<evidence type="ECO:0000256" key="4">
    <source>
        <dbReference type="ARBA" id="ARBA00022692"/>
    </source>
</evidence>
<feature type="transmembrane region" description="Helical" evidence="7">
    <location>
        <begin position="138"/>
        <end position="160"/>
    </location>
</feature>
<dbReference type="KEGG" id="halt:IM660_14800"/>
<feature type="transmembrane region" description="Helical" evidence="7">
    <location>
        <begin position="215"/>
        <end position="236"/>
    </location>
</feature>
<feature type="transmembrane region" description="Helical" evidence="7">
    <location>
        <begin position="34"/>
        <end position="58"/>
    </location>
</feature>
<keyword evidence="3" id="KW-1003">Cell membrane</keyword>
<dbReference type="InterPro" id="IPR035906">
    <property type="entry name" value="MetI-like_sf"/>
</dbReference>
<proteinExistence type="inferred from homology"/>
<sequence>MSEVTDKRLSLEAIQRAQRRPWRRREAFDMTRPTLAGLIGRYVLLLALVLLSVGPFLWQLSTSLKSVNEDISAFPPSFIPDDPTLAAYETVNNLVPVYSYAMHSAMVAIATVVSNVVLATVAGYVLGCLRFRGRKIVLGLFLSTLLLPGEVTLTSQFLLVNGMGLANSLAGVYIPGAIGAVNVLLMMTACRAIPTSVLDAAILDGASTVQRIRHVVWPNVRGMASVVGVFAFIGAWDDYLWPLIVLSDPAKYTLTVGMAYLNSALGANPREIAAGTIIALVPIIILFAVMQRHFFRGVDSGAVKG</sequence>
<dbReference type="PROSITE" id="PS50928">
    <property type="entry name" value="ABC_TM1"/>
    <property type="match status" value="1"/>
</dbReference>
<feature type="transmembrane region" description="Helical" evidence="7">
    <location>
        <begin position="100"/>
        <end position="126"/>
    </location>
</feature>
<evidence type="ECO:0000256" key="6">
    <source>
        <dbReference type="ARBA" id="ARBA00023136"/>
    </source>
</evidence>
<feature type="transmembrane region" description="Helical" evidence="7">
    <location>
        <begin position="172"/>
        <end position="194"/>
    </location>
</feature>
<dbReference type="AlphaFoldDB" id="A0A7M1SR06"/>
<dbReference type="EMBL" id="CP063169">
    <property type="protein sequence ID" value="QOR69905.1"/>
    <property type="molecule type" value="Genomic_DNA"/>
</dbReference>
<comment type="similarity">
    <text evidence="7">Belongs to the binding-protein-dependent transport system permease family.</text>
</comment>
<organism evidence="9 10">
    <name type="scientific">Ruania alkalisoli</name>
    <dbReference type="NCBI Taxonomy" id="2779775"/>
    <lineage>
        <taxon>Bacteria</taxon>
        <taxon>Bacillati</taxon>
        <taxon>Actinomycetota</taxon>
        <taxon>Actinomycetes</taxon>
        <taxon>Micrococcales</taxon>
        <taxon>Ruaniaceae</taxon>
        <taxon>Ruania</taxon>
    </lineage>
</organism>
<dbReference type="GO" id="GO:0005886">
    <property type="term" value="C:plasma membrane"/>
    <property type="evidence" value="ECO:0007669"/>
    <property type="project" value="UniProtKB-SubCell"/>
</dbReference>
<dbReference type="GO" id="GO:0055085">
    <property type="term" value="P:transmembrane transport"/>
    <property type="evidence" value="ECO:0007669"/>
    <property type="project" value="InterPro"/>
</dbReference>
<evidence type="ECO:0000256" key="7">
    <source>
        <dbReference type="RuleBase" id="RU363032"/>
    </source>
</evidence>
<comment type="subcellular location">
    <subcellularLocation>
        <location evidence="1 7">Cell membrane</location>
        <topology evidence="1 7">Multi-pass membrane protein</topology>
    </subcellularLocation>
</comment>
<dbReference type="PANTHER" id="PTHR43744">
    <property type="entry name" value="ABC TRANSPORTER PERMEASE PROTEIN MG189-RELATED-RELATED"/>
    <property type="match status" value="1"/>
</dbReference>
<evidence type="ECO:0000259" key="8">
    <source>
        <dbReference type="PROSITE" id="PS50928"/>
    </source>
</evidence>
<keyword evidence="6 7" id="KW-0472">Membrane</keyword>
<evidence type="ECO:0000256" key="1">
    <source>
        <dbReference type="ARBA" id="ARBA00004651"/>
    </source>
</evidence>
<keyword evidence="2 7" id="KW-0813">Transport</keyword>
<feature type="transmembrane region" description="Helical" evidence="7">
    <location>
        <begin position="272"/>
        <end position="290"/>
    </location>
</feature>
<evidence type="ECO:0000256" key="3">
    <source>
        <dbReference type="ARBA" id="ARBA00022475"/>
    </source>
</evidence>
<dbReference type="PANTHER" id="PTHR43744:SF3">
    <property type="entry name" value="LACTOSE TRANSPORT SYSTEM PERMEASE PROTEIN LACG"/>
    <property type="match status" value="1"/>
</dbReference>
<feature type="domain" description="ABC transmembrane type-1" evidence="8">
    <location>
        <begin position="101"/>
        <end position="290"/>
    </location>
</feature>